<dbReference type="SUPFAM" id="SSF52833">
    <property type="entry name" value="Thioredoxin-like"/>
    <property type="match status" value="1"/>
</dbReference>
<dbReference type="AlphaFoldDB" id="A0A0F9NUI2"/>
<gene>
    <name evidence="2" type="ORF">LCGC14_0925060</name>
</gene>
<name>A0A0F9NUI2_9ZZZZ</name>
<dbReference type="Gene3D" id="3.40.30.10">
    <property type="entry name" value="Glutaredoxin"/>
    <property type="match status" value="1"/>
</dbReference>
<dbReference type="Pfam" id="PF13192">
    <property type="entry name" value="Thioredoxin_3"/>
    <property type="match status" value="1"/>
</dbReference>
<evidence type="ECO:0000313" key="2">
    <source>
        <dbReference type="EMBL" id="KKN21479.1"/>
    </source>
</evidence>
<accession>A0A0F9NUI2</accession>
<proteinExistence type="predicted"/>
<dbReference type="InterPro" id="IPR012336">
    <property type="entry name" value="Thioredoxin-like_fold"/>
</dbReference>
<protein>
    <recommendedName>
        <fullName evidence="1">Thioredoxin-like fold domain-containing protein</fullName>
    </recommendedName>
</protein>
<organism evidence="2">
    <name type="scientific">marine sediment metagenome</name>
    <dbReference type="NCBI Taxonomy" id="412755"/>
    <lineage>
        <taxon>unclassified sequences</taxon>
        <taxon>metagenomes</taxon>
        <taxon>ecological metagenomes</taxon>
    </lineage>
</organism>
<feature type="domain" description="Thioredoxin-like fold" evidence="1">
    <location>
        <begin position="4"/>
        <end position="82"/>
    </location>
</feature>
<dbReference type="InterPro" id="IPR036249">
    <property type="entry name" value="Thioredoxin-like_sf"/>
</dbReference>
<evidence type="ECO:0000259" key="1">
    <source>
        <dbReference type="Pfam" id="PF13192"/>
    </source>
</evidence>
<reference evidence="2" key="1">
    <citation type="journal article" date="2015" name="Nature">
        <title>Complex archaea that bridge the gap between prokaryotes and eukaryotes.</title>
        <authorList>
            <person name="Spang A."/>
            <person name="Saw J.H."/>
            <person name="Jorgensen S.L."/>
            <person name="Zaremba-Niedzwiedzka K."/>
            <person name="Martijn J."/>
            <person name="Lind A.E."/>
            <person name="van Eijk R."/>
            <person name="Schleper C."/>
            <person name="Guy L."/>
            <person name="Ettema T.J."/>
        </authorList>
    </citation>
    <scope>NUCLEOTIDE SEQUENCE</scope>
</reference>
<dbReference type="EMBL" id="LAZR01003145">
    <property type="protein sequence ID" value="KKN21479.1"/>
    <property type="molecule type" value="Genomic_DNA"/>
</dbReference>
<sequence length="84" mass="9671">MGHKFEIFSGGCELCKKAIETLKDTVSEKHEIVEYSLQSPIQEEIQEKIKKYDINVVPSIIVDEKQKYTGILQSEEIKKIIEDS</sequence>
<comment type="caution">
    <text evidence="2">The sequence shown here is derived from an EMBL/GenBank/DDBJ whole genome shotgun (WGS) entry which is preliminary data.</text>
</comment>